<reference evidence="2" key="1">
    <citation type="journal article" date="2017" name="Nature">
        <title>The sunflower genome provides insights into oil metabolism, flowering and Asterid evolution.</title>
        <authorList>
            <person name="Badouin H."/>
            <person name="Gouzy J."/>
            <person name="Grassa C.J."/>
            <person name="Murat F."/>
            <person name="Staton S.E."/>
            <person name="Cottret L."/>
            <person name="Lelandais-Briere C."/>
            <person name="Owens G.L."/>
            <person name="Carrere S."/>
            <person name="Mayjonade B."/>
            <person name="Legrand L."/>
            <person name="Gill N."/>
            <person name="Kane N.C."/>
            <person name="Bowers J.E."/>
            <person name="Hubner S."/>
            <person name="Bellec A."/>
            <person name="Berard A."/>
            <person name="Berges H."/>
            <person name="Blanchet N."/>
            <person name="Boniface M.C."/>
            <person name="Brunel D."/>
            <person name="Catrice O."/>
            <person name="Chaidir N."/>
            <person name="Claudel C."/>
            <person name="Donnadieu C."/>
            <person name="Faraut T."/>
            <person name="Fievet G."/>
            <person name="Helmstetter N."/>
            <person name="King M."/>
            <person name="Knapp S.J."/>
            <person name="Lai Z."/>
            <person name="Le Paslier M.C."/>
            <person name="Lippi Y."/>
            <person name="Lorenzon L."/>
            <person name="Mandel J.R."/>
            <person name="Marage G."/>
            <person name="Marchand G."/>
            <person name="Marquand E."/>
            <person name="Bret-Mestries E."/>
            <person name="Morien E."/>
            <person name="Nambeesan S."/>
            <person name="Nguyen T."/>
            <person name="Pegot-Espagnet P."/>
            <person name="Pouilly N."/>
            <person name="Raftis F."/>
            <person name="Sallet E."/>
            <person name="Schiex T."/>
            <person name="Thomas J."/>
            <person name="Vandecasteele C."/>
            <person name="Vares D."/>
            <person name="Vear F."/>
            <person name="Vautrin S."/>
            <person name="Crespi M."/>
            <person name="Mangin B."/>
            <person name="Burke J.M."/>
            <person name="Salse J."/>
            <person name="Munos S."/>
            <person name="Vincourt P."/>
            <person name="Rieseberg L.H."/>
            <person name="Langlade N.B."/>
        </authorList>
    </citation>
    <scope>NUCLEOTIDE SEQUENCE</scope>
    <source>
        <tissue evidence="2">Leaves</tissue>
    </source>
</reference>
<dbReference type="Gene3D" id="1.25.40.20">
    <property type="entry name" value="Ankyrin repeat-containing domain"/>
    <property type="match status" value="2"/>
</dbReference>
<dbReference type="GO" id="GO:0016020">
    <property type="term" value="C:membrane"/>
    <property type="evidence" value="ECO:0000318"/>
    <property type="project" value="GO_Central"/>
</dbReference>
<keyword evidence="3" id="KW-1185">Reference proteome</keyword>
<reference evidence="2" key="2">
    <citation type="submission" date="2020-06" db="EMBL/GenBank/DDBJ databases">
        <title>Helianthus annuus Genome sequencing and assembly Release 2.</title>
        <authorList>
            <person name="Gouzy J."/>
            <person name="Langlade N."/>
            <person name="Munos S."/>
        </authorList>
    </citation>
    <scope>NUCLEOTIDE SEQUENCE</scope>
    <source>
        <tissue evidence="2">Leaves</tissue>
    </source>
</reference>
<dbReference type="PANTHER" id="PTHR24177">
    <property type="entry name" value="CASKIN"/>
    <property type="match status" value="1"/>
</dbReference>
<protein>
    <submittedName>
        <fullName evidence="2">Ankyrin repeat-containing domain-containing protein</fullName>
    </submittedName>
</protein>
<dbReference type="SMART" id="SM00248">
    <property type="entry name" value="ANK"/>
    <property type="match status" value="3"/>
</dbReference>
<organism evidence="2 3">
    <name type="scientific">Helianthus annuus</name>
    <name type="common">Common sunflower</name>
    <dbReference type="NCBI Taxonomy" id="4232"/>
    <lineage>
        <taxon>Eukaryota</taxon>
        <taxon>Viridiplantae</taxon>
        <taxon>Streptophyta</taxon>
        <taxon>Embryophyta</taxon>
        <taxon>Tracheophyta</taxon>
        <taxon>Spermatophyta</taxon>
        <taxon>Magnoliopsida</taxon>
        <taxon>eudicotyledons</taxon>
        <taxon>Gunneridae</taxon>
        <taxon>Pentapetalae</taxon>
        <taxon>asterids</taxon>
        <taxon>campanulids</taxon>
        <taxon>Asterales</taxon>
        <taxon>Asteraceae</taxon>
        <taxon>Asteroideae</taxon>
        <taxon>Heliantheae alliance</taxon>
        <taxon>Heliantheae</taxon>
        <taxon>Helianthus</taxon>
    </lineage>
</organism>
<dbReference type="Pfam" id="PF12796">
    <property type="entry name" value="Ank_2"/>
    <property type="match status" value="1"/>
</dbReference>
<evidence type="ECO:0000256" key="1">
    <source>
        <dbReference type="SAM" id="Phobius"/>
    </source>
</evidence>
<dbReference type="InterPro" id="IPR002110">
    <property type="entry name" value="Ankyrin_rpt"/>
</dbReference>
<gene>
    <name evidence="2" type="ORF">HanXRQr2_Chr05g0217171</name>
</gene>
<sequence>MEKKDLELQNRSYNTALNLAAMAGNEKAARIMVEKHPTLMDIPGKRGEMPLYMAALYGKPAMVRYLYGISNKMSGDFWSHESRGWVLQRCVEAGIFDVALKIVNDRPELILKRVLLNKVLLALAETREAFDLMDGSIVSKINSIFEVLHKKVWRVEDKHYALEFLRVIWGRIARMPRSVIDEILKGPHILKEDTLIKVYPYRVLFHAAKVGNTKFIVELIRLYPDLIWKTDDKRKTIFHLAVKRRHIEIYKLLYEIGAMKDLITPIKDIKDNNMLHMVAKSCKPNRLQDVPGPALQMQRELLWFKVFLPGHGLCIIFLSFMFIHKFNLNEPTNFILLKRIL</sequence>
<feature type="transmembrane region" description="Helical" evidence="1">
    <location>
        <begin position="302"/>
        <end position="323"/>
    </location>
</feature>
<dbReference type="Proteomes" id="UP000215914">
    <property type="component" value="Unassembled WGS sequence"/>
</dbReference>
<dbReference type="PANTHER" id="PTHR24177:SF362">
    <property type="entry name" value="ANKYRIN REPEAT-CONTAINING DOMAIN, PGG DOMAIN PROTEIN-RELATED"/>
    <property type="match status" value="1"/>
</dbReference>
<dbReference type="InterPro" id="IPR036770">
    <property type="entry name" value="Ankyrin_rpt-contain_sf"/>
</dbReference>
<dbReference type="Gramene" id="mRNA:HanXRQr2_Chr05g0217171">
    <property type="protein sequence ID" value="mRNA:HanXRQr2_Chr05g0217171"/>
    <property type="gene ID" value="HanXRQr2_Chr05g0217171"/>
</dbReference>
<comment type="caution">
    <text evidence="2">The sequence shown here is derived from an EMBL/GenBank/DDBJ whole genome shotgun (WGS) entry which is preliminary data.</text>
</comment>
<dbReference type="AlphaFoldDB" id="A0A9K3IZK7"/>
<keyword evidence="1" id="KW-0472">Membrane</keyword>
<dbReference type="SUPFAM" id="SSF48403">
    <property type="entry name" value="Ankyrin repeat"/>
    <property type="match status" value="1"/>
</dbReference>
<proteinExistence type="predicted"/>
<accession>A0A9K3IZK7</accession>
<keyword evidence="1" id="KW-0812">Transmembrane</keyword>
<evidence type="ECO:0000313" key="3">
    <source>
        <dbReference type="Proteomes" id="UP000215914"/>
    </source>
</evidence>
<evidence type="ECO:0000313" key="2">
    <source>
        <dbReference type="EMBL" id="KAF5806083.1"/>
    </source>
</evidence>
<name>A0A9K3IZK7_HELAN</name>
<dbReference type="EMBL" id="MNCJ02000320">
    <property type="protein sequence ID" value="KAF5806083.1"/>
    <property type="molecule type" value="Genomic_DNA"/>
</dbReference>
<keyword evidence="1" id="KW-1133">Transmembrane helix</keyword>